<proteinExistence type="predicted"/>
<evidence type="ECO:0000313" key="2">
    <source>
        <dbReference type="Proteomes" id="UP000274822"/>
    </source>
</evidence>
<protein>
    <submittedName>
        <fullName evidence="1">Uncharacterized protein</fullName>
    </submittedName>
</protein>
<dbReference type="Proteomes" id="UP000274822">
    <property type="component" value="Unassembled WGS sequence"/>
</dbReference>
<evidence type="ECO:0000313" key="1">
    <source>
        <dbReference type="EMBL" id="RUS28634.1"/>
    </source>
</evidence>
<keyword evidence="2" id="KW-1185">Reference proteome</keyword>
<organism evidence="1 2">
    <name type="scientific">Jimgerdemannia flammicorona</name>
    <dbReference type="NCBI Taxonomy" id="994334"/>
    <lineage>
        <taxon>Eukaryota</taxon>
        <taxon>Fungi</taxon>
        <taxon>Fungi incertae sedis</taxon>
        <taxon>Mucoromycota</taxon>
        <taxon>Mucoromycotina</taxon>
        <taxon>Endogonomycetes</taxon>
        <taxon>Endogonales</taxon>
        <taxon>Endogonaceae</taxon>
        <taxon>Jimgerdemannia</taxon>
    </lineage>
</organism>
<dbReference type="AlphaFoldDB" id="A0A433QFV1"/>
<comment type="caution">
    <text evidence="1">The sequence shown here is derived from an EMBL/GenBank/DDBJ whole genome shotgun (WGS) entry which is preliminary data.</text>
</comment>
<reference evidence="1 2" key="1">
    <citation type="journal article" date="2018" name="New Phytol.">
        <title>Phylogenomics of Endogonaceae and evolution of mycorrhizas within Mucoromycota.</title>
        <authorList>
            <person name="Chang Y."/>
            <person name="Desiro A."/>
            <person name="Na H."/>
            <person name="Sandor L."/>
            <person name="Lipzen A."/>
            <person name="Clum A."/>
            <person name="Barry K."/>
            <person name="Grigoriev I.V."/>
            <person name="Martin F.M."/>
            <person name="Stajich J.E."/>
            <person name="Smith M.E."/>
            <person name="Bonito G."/>
            <person name="Spatafora J.W."/>
        </authorList>
    </citation>
    <scope>NUCLEOTIDE SEQUENCE [LARGE SCALE GENOMIC DNA]</scope>
    <source>
        <strain evidence="1 2">AD002</strain>
    </source>
</reference>
<gene>
    <name evidence="1" type="ORF">BC938DRAFT_481643</name>
</gene>
<accession>A0A433QFV1</accession>
<name>A0A433QFV1_9FUNG</name>
<dbReference type="EMBL" id="RBNJ01006356">
    <property type="protein sequence ID" value="RUS28634.1"/>
    <property type="molecule type" value="Genomic_DNA"/>
</dbReference>
<sequence>MEDIEDLKPFWPLLHQRSAARPDETVVQMRTEQEAAVPAPPPDTNCLLRFRPCNYSSGSHKGTGIQPLRWTVPGTLIDGKDQKLYSICGCKYTKSPPLRSDVCHYFVSIRYCDATHNDIPVAYFSGQAACTVDHSQVEKLCTRCGWVPEPPSSEHASVDAPQKG</sequence>